<dbReference type="AlphaFoldDB" id="A0A1C7IGA5"/>
<reference evidence="2" key="1">
    <citation type="submission" date="2017-04" db="EMBL/GenBank/DDBJ databases">
        <title>Complete Genome Sequences of Twelve Strains of a Stable Defined Moderately Diverse Mouse Microbiota 2 (sDMDMm2).</title>
        <authorList>
            <person name="Uchimura Y."/>
            <person name="Wyss M."/>
            <person name="Brugiroux S."/>
            <person name="Limenitakis J.P."/>
            <person name="Stecher B."/>
            <person name="McCoy K.D."/>
            <person name="Macpherson A.J."/>
        </authorList>
    </citation>
    <scope>NUCLEOTIDE SEQUENCE</scope>
    <source>
        <strain evidence="2">YL58</strain>
    </source>
</reference>
<protein>
    <submittedName>
        <fullName evidence="2">Uncharacterized protein</fullName>
    </submittedName>
</protein>
<name>A0A1C7IGA5_9FIRM</name>
<evidence type="ECO:0000313" key="3">
    <source>
        <dbReference type="Proteomes" id="UP000092574"/>
    </source>
</evidence>
<dbReference type="OrthoDB" id="3540923at2"/>
<keyword evidence="1" id="KW-0175">Coiled coil</keyword>
<evidence type="ECO:0000256" key="1">
    <source>
        <dbReference type="SAM" id="Coils"/>
    </source>
</evidence>
<accession>A0A1C7IGA5</accession>
<gene>
    <name evidence="2" type="ORF">A4V09_16455</name>
</gene>
<dbReference type="EMBL" id="CP015405">
    <property type="protein sequence ID" value="ANU78720.1"/>
    <property type="molecule type" value="Genomic_DNA"/>
</dbReference>
<sequence length="142" mass="16509">MRDIVRRREIEEAAAAGEKALYCLESARERLQGAKNWGIFDMLGGGLFTDWVKHSKMSDATGYMEEAKRQLLVFQRELRDVQVPLDLRMDISSFLTFADFFFDGLVSDYLVQRKINDAREQVDDAIMRVQVILEELRDLLNE</sequence>
<proteinExistence type="predicted"/>
<dbReference type="Proteomes" id="UP000092574">
    <property type="component" value="Chromosome"/>
</dbReference>
<evidence type="ECO:0000313" key="2">
    <source>
        <dbReference type="EMBL" id="ANU78720.1"/>
    </source>
</evidence>
<feature type="coiled-coil region" evidence="1">
    <location>
        <begin position="115"/>
        <end position="142"/>
    </location>
</feature>
<dbReference type="KEGG" id="byl:A4V09_16455"/>
<organism evidence="2 3">
    <name type="scientific">Blautia pseudococcoides</name>
    <dbReference type="NCBI Taxonomy" id="1796616"/>
    <lineage>
        <taxon>Bacteria</taxon>
        <taxon>Bacillati</taxon>
        <taxon>Bacillota</taxon>
        <taxon>Clostridia</taxon>
        <taxon>Lachnospirales</taxon>
        <taxon>Lachnospiraceae</taxon>
        <taxon>Blautia</taxon>
    </lineage>
</organism>
<keyword evidence="3" id="KW-1185">Reference proteome</keyword>
<dbReference type="RefSeq" id="WP_065544835.1">
    <property type="nucleotide sequence ID" value="NZ_CP015405.2"/>
</dbReference>